<proteinExistence type="predicted"/>
<evidence type="ECO:0000256" key="4">
    <source>
        <dbReference type="ARBA" id="ARBA00022630"/>
    </source>
</evidence>
<dbReference type="Gene3D" id="3.40.50.80">
    <property type="entry name" value="Nucleotide-binding domain of ferredoxin-NADP reductase (FNR) module"/>
    <property type="match status" value="1"/>
</dbReference>
<comment type="caution">
    <text evidence="11">The sequence shown here is derived from an EMBL/GenBank/DDBJ whole genome shotgun (WGS) entry which is preliminary data.</text>
</comment>
<evidence type="ECO:0000256" key="2">
    <source>
        <dbReference type="ARBA" id="ARBA00001974"/>
    </source>
</evidence>
<dbReference type="Pfam" id="PF00175">
    <property type="entry name" value="NAD_binding_1"/>
    <property type="match status" value="1"/>
</dbReference>
<dbReference type="InterPro" id="IPR003097">
    <property type="entry name" value="CysJ-like_FAD-binding"/>
</dbReference>
<dbReference type="InterPro" id="IPR017927">
    <property type="entry name" value="FAD-bd_FR_type"/>
</dbReference>
<reference evidence="11" key="1">
    <citation type="submission" date="2023-06" db="EMBL/GenBank/DDBJ databases">
        <authorList>
            <person name="Delattre M."/>
        </authorList>
    </citation>
    <scope>NUCLEOTIDE SEQUENCE</scope>
    <source>
        <strain evidence="11">AF72</strain>
    </source>
</reference>
<evidence type="ECO:0000313" key="11">
    <source>
        <dbReference type="EMBL" id="CAJ0570942.1"/>
    </source>
</evidence>
<evidence type="ECO:0000256" key="8">
    <source>
        <dbReference type="ARBA" id="ARBA00039088"/>
    </source>
</evidence>
<dbReference type="Gene3D" id="3.40.50.360">
    <property type="match status" value="1"/>
</dbReference>
<dbReference type="GO" id="GO:0050667">
    <property type="term" value="P:homocysteine metabolic process"/>
    <property type="evidence" value="ECO:0007669"/>
    <property type="project" value="TreeGrafter"/>
</dbReference>
<sequence length="582" mass="65492">MSRWPERCRFLRRISRRTLADDFLKNVTYALLGLGDSTTRLTRLGAKKLIPTGEADDEIAEQLLKKLCELDHIPISRLEGLTISTPLVKKEKEKKSVAEKPKLPAVMSTEDNRADSSADPILKLAPYTYPDEISLIRGNEALSSDEALRVPIAPLTYLVTSPGLHGKPMDATVVGTTLLTDFDVHKPKRELIIDLNAHWDQLSYSPGDAFYFLQPNPEAEVNFILERMGLLMMADQKCHVVVASDAKKPNAAVPGYIPPISSLRYIFTHCLDIRRAPGRPVLRVFADATSDEGEKRRLLELCSSQGMAEFTAHVRQAAVSIVDVLAAFPGVRPAPERLIEQLPRLIPRPYSVSNCYERARGRIRFVYSEMKFGVADGRRYERLGLATEWLNALRVGEQIQVMMKEPARFRFPVPPATVEAGLKMPLLMIGPGTGVSTFISFLDLLLHEKIKSGSLPAVPRKLFFGCRNFEKDFIYKDLLESYVREAILDELIACESQPAKPVPGRHCYVQEALRQRADEVWDFIQLEESRIFICGDAKAMSKDTWECFAKIVAEKKGCSDAEAKAFLLELKKVNRYIEDVWA</sequence>
<comment type="cofactor">
    <cofactor evidence="1">
        <name>FMN</name>
        <dbReference type="ChEBI" id="CHEBI:58210"/>
    </cofactor>
</comment>
<dbReference type="InterPro" id="IPR017938">
    <property type="entry name" value="Riboflavin_synthase-like_b-brl"/>
</dbReference>
<keyword evidence="12" id="KW-1185">Reference proteome</keyword>
<evidence type="ECO:0000259" key="10">
    <source>
        <dbReference type="PROSITE" id="PS51384"/>
    </source>
</evidence>
<dbReference type="InterPro" id="IPR039261">
    <property type="entry name" value="FNR_nucleotide-bd"/>
</dbReference>
<dbReference type="Gene3D" id="1.20.990.10">
    <property type="entry name" value="NADPH-cytochrome p450 Reductase, Chain A, domain 3"/>
    <property type="match status" value="1"/>
</dbReference>
<dbReference type="GO" id="GO:0030586">
    <property type="term" value="F:[methionine synthase] reductase (NADPH) activity"/>
    <property type="evidence" value="ECO:0007669"/>
    <property type="project" value="UniProtKB-EC"/>
</dbReference>
<dbReference type="PANTHER" id="PTHR19384:SF84">
    <property type="entry name" value="METHIONINE SYNTHASE REDUCTASE"/>
    <property type="match status" value="1"/>
</dbReference>
<dbReference type="PANTHER" id="PTHR19384">
    <property type="entry name" value="NITRIC OXIDE SYNTHASE-RELATED"/>
    <property type="match status" value="1"/>
</dbReference>
<dbReference type="InterPro" id="IPR029039">
    <property type="entry name" value="Flavoprotein-like_sf"/>
</dbReference>
<gene>
    <name evidence="11" type="ORF">MSPICULIGERA_LOCUS9371</name>
</gene>
<evidence type="ECO:0000256" key="3">
    <source>
        <dbReference type="ARBA" id="ARBA00022605"/>
    </source>
</evidence>
<dbReference type="EMBL" id="CATQJA010002512">
    <property type="protein sequence ID" value="CAJ0570942.1"/>
    <property type="molecule type" value="Genomic_DNA"/>
</dbReference>
<keyword evidence="7" id="KW-0560">Oxidoreductase</keyword>
<dbReference type="PRINTS" id="PR00371">
    <property type="entry name" value="FPNCR"/>
</dbReference>
<evidence type="ECO:0000256" key="7">
    <source>
        <dbReference type="ARBA" id="ARBA00023002"/>
    </source>
</evidence>
<dbReference type="AlphaFoldDB" id="A0AA36FWX4"/>
<dbReference type="InterPro" id="IPR001709">
    <property type="entry name" value="Flavoprot_Pyr_Nucl_cyt_Rdtase"/>
</dbReference>
<dbReference type="GO" id="GO:0005829">
    <property type="term" value="C:cytosol"/>
    <property type="evidence" value="ECO:0007669"/>
    <property type="project" value="TreeGrafter"/>
</dbReference>
<dbReference type="FunFam" id="1.20.990.10:FF:000007">
    <property type="entry name" value="Methionine synthase reductase"/>
    <property type="match status" value="1"/>
</dbReference>
<evidence type="ECO:0000256" key="9">
    <source>
        <dbReference type="ARBA" id="ARBA00040659"/>
    </source>
</evidence>
<keyword evidence="6" id="KW-0521">NADP</keyword>
<dbReference type="InterPro" id="IPR023173">
    <property type="entry name" value="NADPH_Cyt_P450_Rdtase_alpha"/>
</dbReference>
<dbReference type="Gene3D" id="2.40.30.10">
    <property type="entry name" value="Translation factors"/>
    <property type="match status" value="1"/>
</dbReference>
<dbReference type="SUPFAM" id="SSF52343">
    <property type="entry name" value="Ferredoxin reductase-like, C-terminal NADP-linked domain"/>
    <property type="match status" value="1"/>
</dbReference>
<name>A0AA36FWX4_9BILA</name>
<dbReference type="GO" id="GO:0010181">
    <property type="term" value="F:FMN binding"/>
    <property type="evidence" value="ECO:0007669"/>
    <property type="project" value="TreeGrafter"/>
</dbReference>
<evidence type="ECO:0000256" key="6">
    <source>
        <dbReference type="ARBA" id="ARBA00022857"/>
    </source>
</evidence>
<dbReference type="SUPFAM" id="SSF63380">
    <property type="entry name" value="Riboflavin synthase domain-like"/>
    <property type="match status" value="1"/>
</dbReference>
<organism evidence="11 12">
    <name type="scientific">Mesorhabditis spiculigera</name>
    <dbReference type="NCBI Taxonomy" id="96644"/>
    <lineage>
        <taxon>Eukaryota</taxon>
        <taxon>Metazoa</taxon>
        <taxon>Ecdysozoa</taxon>
        <taxon>Nematoda</taxon>
        <taxon>Chromadorea</taxon>
        <taxon>Rhabditida</taxon>
        <taxon>Rhabditina</taxon>
        <taxon>Rhabditomorpha</taxon>
        <taxon>Rhabditoidea</taxon>
        <taxon>Rhabditidae</taxon>
        <taxon>Mesorhabditinae</taxon>
        <taxon>Mesorhabditis</taxon>
    </lineage>
</organism>
<dbReference type="GO" id="GO:0009086">
    <property type="term" value="P:methionine biosynthetic process"/>
    <property type="evidence" value="ECO:0007669"/>
    <property type="project" value="TreeGrafter"/>
</dbReference>
<protein>
    <recommendedName>
        <fullName evidence="9">Methionine synthase reductase</fullName>
        <ecNumber evidence="8">1.16.1.8</ecNumber>
    </recommendedName>
</protein>
<keyword evidence="5" id="KW-0274">FAD</keyword>
<evidence type="ECO:0000256" key="1">
    <source>
        <dbReference type="ARBA" id="ARBA00001917"/>
    </source>
</evidence>
<dbReference type="SUPFAM" id="SSF52218">
    <property type="entry name" value="Flavoproteins"/>
    <property type="match status" value="1"/>
</dbReference>
<evidence type="ECO:0000313" key="12">
    <source>
        <dbReference type="Proteomes" id="UP001177023"/>
    </source>
</evidence>
<accession>A0AA36FWX4</accession>
<dbReference type="Proteomes" id="UP001177023">
    <property type="component" value="Unassembled WGS sequence"/>
</dbReference>
<evidence type="ECO:0000256" key="5">
    <source>
        <dbReference type="ARBA" id="ARBA00022827"/>
    </source>
</evidence>
<dbReference type="Pfam" id="PF00667">
    <property type="entry name" value="FAD_binding_1"/>
    <property type="match status" value="1"/>
</dbReference>
<dbReference type="InterPro" id="IPR001433">
    <property type="entry name" value="OxRdtase_FAD/NAD-bd"/>
</dbReference>
<dbReference type="EC" id="1.16.1.8" evidence="8"/>
<dbReference type="PROSITE" id="PS51384">
    <property type="entry name" value="FAD_FR"/>
    <property type="match status" value="1"/>
</dbReference>
<keyword evidence="4" id="KW-0285">Flavoprotein</keyword>
<comment type="cofactor">
    <cofactor evidence="2">
        <name>FAD</name>
        <dbReference type="ChEBI" id="CHEBI:57692"/>
    </cofactor>
</comment>
<dbReference type="GO" id="GO:0050660">
    <property type="term" value="F:flavin adenine dinucleotide binding"/>
    <property type="evidence" value="ECO:0007669"/>
    <property type="project" value="TreeGrafter"/>
</dbReference>
<feature type="non-terminal residue" evidence="11">
    <location>
        <position position="1"/>
    </location>
</feature>
<feature type="domain" description="FAD-binding FR-type" evidence="10">
    <location>
        <begin position="166"/>
        <end position="414"/>
    </location>
</feature>
<keyword evidence="3" id="KW-0028">Amino-acid biosynthesis</keyword>